<dbReference type="CDD" id="cd03259">
    <property type="entry name" value="ABC_Carb_Solutes_like"/>
    <property type="match status" value="1"/>
</dbReference>
<evidence type="ECO:0000256" key="9">
    <source>
        <dbReference type="ARBA" id="ARBA00023136"/>
    </source>
</evidence>
<dbReference type="RefSeq" id="WP_131004034.1">
    <property type="nucleotide sequence ID" value="NZ_JBHSZR010000001.1"/>
</dbReference>
<dbReference type="SMART" id="SM00382">
    <property type="entry name" value="AAA"/>
    <property type="match status" value="1"/>
</dbReference>
<keyword evidence="3" id="KW-1003">Cell membrane</keyword>
<dbReference type="InterPro" id="IPR008995">
    <property type="entry name" value="Mo/tungstate-bd_C_term_dom"/>
</dbReference>
<dbReference type="GO" id="GO:0005524">
    <property type="term" value="F:ATP binding"/>
    <property type="evidence" value="ECO:0007669"/>
    <property type="project" value="UniProtKB-KW"/>
</dbReference>
<comment type="similarity">
    <text evidence="1">Belongs to the ABC transporter superfamily.</text>
</comment>
<dbReference type="SUPFAM" id="SSF50331">
    <property type="entry name" value="MOP-like"/>
    <property type="match status" value="1"/>
</dbReference>
<accession>A0A4Q9GFX3</accession>
<proteinExistence type="inferred from homology"/>
<dbReference type="GO" id="GO:0015697">
    <property type="term" value="P:quaternary ammonium group transport"/>
    <property type="evidence" value="ECO:0007669"/>
    <property type="project" value="UniProtKB-ARBA"/>
</dbReference>
<dbReference type="FunFam" id="3.40.50.300:FF:000425">
    <property type="entry name" value="Probable ABC transporter, ATP-binding subunit"/>
    <property type="match status" value="1"/>
</dbReference>
<keyword evidence="7" id="KW-0408">Iron</keyword>
<evidence type="ECO:0000259" key="10">
    <source>
        <dbReference type="PROSITE" id="PS50893"/>
    </source>
</evidence>
<evidence type="ECO:0000256" key="6">
    <source>
        <dbReference type="ARBA" id="ARBA00022840"/>
    </source>
</evidence>
<dbReference type="OrthoDB" id="9802264at2"/>
<dbReference type="PROSITE" id="PS50893">
    <property type="entry name" value="ABC_TRANSPORTER_2"/>
    <property type="match status" value="1"/>
</dbReference>
<evidence type="ECO:0000313" key="12">
    <source>
        <dbReference type="Proteomes" id="UP000291613"/>
    </source>
</evidence>
<keyword evidence="5" id="KW-0547">Nucleotide-binding</keyword>
<dbReference type="SUPFAM" id="SSF52540">
    <property type="entry name" value="P-loop containing nucleoside triphosphate hydrolases"/>
    <property type="match status" value="1"/>
</dbReference>
<dbReference type="InterPro" id="IPR015853">
    <property type="entry name" value="ABC_transpr_FbpC"/>
</dbReference>
<dbReference type="Pfam" id="PF00005">
    <property type="entry name" value="ABC_tran"/>
    <property type="match status" value="1"/>
</dbReference>
<dbReference type="Gene3D" id="3.40.50.300">
    <property type="entry name" value="P-loop containing nucleotide triphosphate hydrolases"/>
    <property type="match status" value="1"/>
</dbReference>
<dbReference type="GO" id="GO:0043190">
    <property type="term" value="C:ATP-binding cassette (ABC) transporter complex"/>
    <property type="evidence" value="ECO:0007669"/>
    <property type="project" value="InterPro"/>
</dbReference>
<evidence type="ECO:0000256" key="4">
    <source>
        <dbReference type="ARBA" id="ARBA00022496"/>
    </source>
</evidence>
<dbReference type="PANTHER" id="PTHR42781:SF4">
    <property type="entry name" value="SPERMIDINE_PUTRESCINE IMPORT ATP-BINDING PROTEIN POTA"/>
    <property type="match status" value="1"/>
</dbReference>
<reference evidence="11 12" key="1">
    <citation type="submission" date="2019-02" db="EMBL/GenBank/DDBJ databases">
        <title>Hansschlegelia quercus sp. nov., a novel methylotrophic bacterium from buds of oak (Quercus robur L.).</title>
        <authorList>
            <person name="Agafonova N.V."/>
            <person name="Kaparullina E.N."/>
            <person name="Grouzdev D.S."/>
            <person name="Doronina N.V."/>
        </authorList>
    </citation>
    <scope>NUCLEOTIDE SEQUENCE [LARGE SCALE GENOMIC DNA]</scope>
    <source>
        <strain evidence="11 12">Dub</strain>
    </source>
</reference>
<evidence type="ECO:0000256" key="2">
    <source>
        <dbReference type="ARBA" id="ARBA00022448"/>
    </source>
</evidence>
<feature type="domain" description="ABC transporter" evidence="10">
    <location>
        <begin position="1"/>
        <end position="234"/>
    </location>
</feature>
<gene>
    <name evidence="11" type="ORF">EYR15_13335</name>
</gene>
<dbReference type="AlphaFoldDB" id="A0A4Q9GFX3"/>
<evidence type="ECO:0000256" key="8">
    <source>
        <dbReference type="ARBA" id="ARBA00023065"/>
    </source>
</evidence>
<sequence length="343" mass="35325">MTTVDIVGARKSHGAREVLSGVDLAASDGAVTALLGPSGCGKTTLLRLIAGFDRLDAGEIALGGRVVSGPTAHLPPEKRRIGYVPQEGALFPHLSVAGNVGFGLTRAERRGPRIAETLALVGVSELAARYPHELSGGQQQRVALARALAPRPDVVLLDEPFNGLDLDLRRAVSEEVMAALRKTGASAILVSHDPEEAFASADIVAVMDKGCIAQAAPPETVYAAPASAAVARITGPTIFLDATMRDGRAETALGVLPTRPDPGCRDGAARLCLRPEQIVTVASGEGRAGKVTVRSFRGDHCVLTVAFGDLALPVRAPASMAIGPDEPVHVAVMGPGVAFSGAL</sequence>
<dbReference type="GO" id="GO:0016887">
    <property type="term" value="F:ATP hydrolysis activity"/>
    <property type="evidence" value="ECO:0007669"/>
    <property type="project" value="InterPro"/>
</dbReference>
<comment type="caution">
    <text evidence="11">The sequence shown here is derived from an EMBL/GenBank/DDBJ whole genome shotgun (WGS) entry which is preliminary data.</text>
</comment>
<keyword evidence="4" id="KW-0410">Iron transport</keyword>
<keyword evidence="9" id="KW-0472">Membrane</keyword>
<dbReference type="InterPro" id="IPR027417">
    <property type="entry name" value="P-loop_NTPase"/>
</dbReference>
<keyword evidence="2" id="KW-0813">Transport</keyword>
<dbReference type="PROSITE" id="PS00211">
    <property type="entry name" value="ABC_TRANSPORTER_1"/>
    <property type="match status" value="1"/>
</dbReference>
<keyword evidence="12" id="KW-1185">Reference proteome</keyword>
<dbReference type="Pfam" id="PF08402">
    <property type="entry name" value="TOBE_2"/>
    <property type="match status" value="1"/>
</dbReference>
<evidence type="ECO:0000256" key="5">
    <source>
        <dbReference type="ARBA" id="ARBA00022741"/>
    </source>
</evidence>
<protein>
    <submittedName>
        <fullName evidence="11">ABC transporter ATP-binding protein</fullName>
    </submittedName>
</protein>
<dbReference type="GO" id="GO:0015408">
    <property type="term" value="F:ABC-type ferric iron transporter activity"/>
    <property type="evidence" value="ECO:0007669"/>
    <property type="project" value="InterPro"/>
</dbReference>
<dbReference type="InterPro" id="IPR003593">
    <property type="entry name" value="AAA+_ATPase"/>
</dbReference>
<keyword evidence="8" id="KW-0406">Ion transport</keyword>
<evidence type="ECO:0000256" key="7">
    <source>
        <dbReference type="ARBA" id="ARBA00023004"/>
    </source>
</evidence>
<evidence type="ECO:0000256" key="1">
    <source>
        <dbReference type="ARBA" id="ARBA00005417"/>
    </source>
</evidence>
<organism evidence="11 12">
    <name type="scientific">Hansschlegelia quercus</name>
    <dbReference type="NCBI Taxonomy" id="2528245"/>
    <lineage>
        <taxon>Bacteria</taxon>
        <taxon>Pseudomonadati</taxon>
        <taxon>Pseudomonadota</taxon>
        <taxon>Alphaproteobacteria</taxon>
        <taxon>Hyphomicrobiales</taxon>
        <taxon>Methylopilaceae</taxon>
        <taxon>Hansschlegelia</taxon>
    </lineage>
</organism>
<keyword evidence="6 11" id="KW-0067">ATP-binding</keyword>
<dbReference type="InterPro" id="IPR003439">
    <property type="entry name" value="ABC_transporter-like_ATP-bd"/>
</dbReference>
<evidence type="ECO:0000313" key="11">
    <source>
        <dbReference type="EMBL" id="TBN51871.1"/>
    </source>
</evidence>
<dbReference type="Proteomes" id="UP000291613">
    <property type="component" value="Unassembled WGS sequence"/>
</dbReference>
<dbReference type="InterPro" id="IPR013611">
    <property type="entry name" value="Transp-assoc_OB_typ2"/>
</dbReference>
<dbReference type="PANTHER" id="PTHR42781">
    <property type="entry name" value="SPERMIDINE/PUTRESCINE IMPORT ATP-BINDING PROTEIN POTA"/>
    <property type="match status" value="1"/>
</dbReference>
<dbReference type="InterPro" id="IPR050093">
    <property type="entry name" value="ABC_SmlMolc_Importer"/>
</dbReference>
<dbReference type="InterPro" id="IPR017871">
    <property type="entry name" value="ABC_transporter-like_CS"/>
</dbReference>
<dbReference type="EMBL" id="SIUB01000006">
    <property type="protein sequence ID" value="TBN51871.1"/>
    <property type="molecule type" value="Genomic_DNA"/>
</dbReference>
<name>A0A4Q9GFX3_9HYPH</name>
<evidence type="ECO:0000256" key="3">
    <source>
        <dbReference type="ARBA" id="ARBA00022475"/>
    </source>
</evidence>